<feature type="domain" description="VWFA" evidence="12">
    <location>
        <begin position="119"/>
        <end position="260"/>
    </location>
</feature>
<dbReference type="Pfam" id="PF04056">
    <property type="entry name" value="Ssl1"/>
    <property type="match status" value="1"/>
</dbReference>
<dbReference type="SMART" id="SM01047">
    <property type="entry name" value="C1_4"/>
    <property type="match status" value="1"/>
</dbReference>
<dbReference type="Gene3D" id="3.40.50.410">
    <property type="entry name" value="von Willebrand factor, type A domain"/>
    <property type="match status" value="1"/>
</dbReference>
<dbReference type="PROSITE" id="PS00028">
    <property type="entry name" value="ZINC_FINGER_C2H2_1"/>
    <property type="match status" value="1"/>
</dbReference>
<evidence type="ECO:0000256" key="7">
    <source>
        <dbReference type="ARBA" id="ARBA00023015"/>
    </source>
</evidence>
<evidence type="ECO:0000256" key="2">
    <source>
        <dbReference type="ARBA" id="ARBA00006092"/>
    </source>
</evidence>
<dbReference type="InterPro" id="IPR013083">
    <property type="entry name" value="Znf_RING/FYVE/PHD"/>
</dbReference>
<feature type="compositionally biased region" description="Polar residues" evidence="11">
    <location>
        <begin position="460"/>
        <end position="477"/>
    </location>
</feature>
<comment type="subcellular location">
    <subcellularLocation>
        <location evidence="1">Nucleus</location>
    </subcellularLocation>
</comment>
<dbReference type="PANTHER" id="PTHR12695">
    <property type="entry name" value="GENERAL TRANSCRIPTION FACTOR IIH SUBUNIT 2"/>
    <property type="match status" value="1"/>
</dbReference>
<keyword evidence="6" id="KW-0862">Zinc</keyword>
<evidence type="ECO:0000313" key="14">
    <source>
        <dbReference type="Proteomes" id="UP000789508"/>
    </source>
</evidence>
<accession>A0A9N9H3C2</accession>
<keyword evidence="8" id="KW-0804">Transcription</keyword>
<dbReference type="Gene3D" id="3.30.40.10">
    <property type="entry name" value="Zinc/RING finger domain, C3HC4 (zinc finger)"/>
    <property type="match status" value="1"/>
</dbReference>
<dbReference type="SUPFAM" id="SSF53300">
    <property type="entry name" value="vWA-like"/>
    <property type="match status" value="1"/>
</dbReference>
<evidence type="ECO:0000256" key="5">
    <source>
        <dbReference type="ARBA" id="ARBA00022771"/>
    </source>
</evidence>
<dbReference type="OrthoDB" id="284275at2759"/>
<feature type="non-terminal residue" evidence="13">
    <location>
        <position position="1"/>
    </location>
</feature>
<dbReference type="SMART" id="SM00327">
    <property type="entry name" value="VWA"/>
    <property type="match status" value="1"/>
</dbReference>
<dbReference type="SUPFAM" id="SSF57889">
    <property type="entry name" value="Cysteine-rich domain"/>
    <property type="match status" value="1"/>
</dbReference>
<dbReference type="PANTHER" id="PTHR12695:SF2">
    <property type="entry name" value="GENERAL TRANSCRIPTION FACTOR IIH SUBUNIT 2-RELATED"/>
    <property type="match status" value="1"/>
</dbReference>
<organism evidence="13 14">
    <name type="scientific">Ambispora leptoticha</name>
    <dbReference type="NCBI Taxonomy" id="144679"/>
    <lineage>
        <taxon>Eukaryota</taxon>
        <taxon>Fungi</taxon>
        <taxon>Fungi incertae sedis</taxon>
        <taxon>Mucoromycota</taxon>
        <taxon>Glomeromycotina</taxon>
        <taxon>Glomeromycetes</taxon>
        <taxon>Archaeosporales</taxon>
        <taxon>Ambisporaceae</taxon>
        <taxon>Ambispora</taxon>
    </lineage>
</organism>
<comment type="similarity">
    <text evidence="2">Belongs to the GTF2H2 family.</text>
</comment>
<keyword evidence="3" id="KW-0479">Metal-binding</keyword>
<protein>
    <submittedName>
        <fullName evidence="13">13084_t:CDS:1</fullName>
    </submittedName>
</protein>
<dbReference type="GO" id="GO:0008270">
    <property type="term" value="F:zinc ion binding"/>
    <property type="evidence" value="ECO:0007669"/>
    <property type="project" value="UniProtKB-KW"/>
</dbReference>
<dbReference type="Pfam" id="PF07975">
    <property type="entry name" value="C1_4"/>
    <property type="match status" value="1"/>
</dbReference>
<keyword evidence="7" id="KW-0805">Transcription regulation</keyword>
<dbReference type="InterPro" id="IPR004595">
    <property type="entry name" value="TFIIH_C1-like_dom"/>
</dbReference>
<dbReference type="NCBIfam" id="TIGR00622">
    <property type="entry name" value="ssl1"/>
    <property type="match status" value="1"/>
</dbReference>
<dbReference type="GO" id="GO:0006351">
    <property type="term" value="P:DNA-templated transcription"/>
    <property type="evidence" value="ECO:0007669"/>
    <property type="project" value="InterPro"/>
</dbReference>
<evidence type="ECO:0000259" key="12">
    <source>
        <dbReference type="PROSITE" id="PS50234"/>
    </source>
</evidence>
<gene>
    <name evidence="13" type="ORF">ALEPTO_LOCUS9859</name>
</gene>
<evidence type="ECO:0000256" key="11">
    <source>
        <dbReference type="SAM" id="MobiDB-lite"/>
    </source>
</evidence>
<name>A0A9N9H3C2_9GLOM</name>
<feature type="region of interest" description="Disordered" evidence="11">
    <location>
        <begin position="459"/>
        <end position="490"/>
    </location>
</feature>
<dbReference type="InterPro" id="IPR046349">
    <property type="entry name" value="C1-like_sf"/>
</dbReference>
<keyword evidence="5" id="KW-0863">Zinc-finger</keyword>
<dbReference type="InterPro" id="IPR002035">
    <property type="entry name" value="VWF_A"/>
</dbReference>
<reference evidence="13" key="1">
    <citation type="submission" date="2021-06" db="EMBL/GenBank/DDBJ databases">
        <authorList>
            <person name="Kallberg Y."/>
            <person name="Tangrot J."/>
            <person name="Rosling A."/>
        </authorList>
    </citation>
    <scope>NUCLEOTIDE SEQUENCE</scope>
    <source>
        <strain evidence="13">FL130A</strain>
    </source>
</reference>
<dbReference type="AlphaFoldDB" id="A0A9N9H3C2"/>
<dbReference type="GO" id="GO:0000439">
    <property type="term" value="C:transcription factor TFIIH core complex"/>
    <property type="evidence" value="ECO:0007669"/>
    <property type="project" value="InterPro"/>
</dbReference>
<dbReference type="InterPro" id="IPR036465">
    <property type="entry name" value="vWFA_dom_sf"/>
</dbReference>
<dbReference type="GO" id="GO:0006289">
    <property type="term" value="P:nucleotide-excision repair"/>
    <property type="evidence" value="ECO:0007669"/>
    <property type="project" value="InterPro"/>
</dbReference>
<evidence type="ECO:0000256" key="6">
    <source>
        <dbReference type="ARBA" id="ARBA00022833"/>
    </source>
</evidence>
<comment type="caution">
    <text evidence="13">The sequence shown here is derived from an EMBL/GenBank/DDBJ whole genome shotgun (WGS) entry which is preliminary data.</text>
</comment>
<evidence type="ECO:0000256" key="3">
    <source>
        <dbReference type="ARBA" id="ARBA00022723"/>
    </source>
</evidence>
<keyword evidence="4" id="KW-0227">DNA damage</keyword>
<keyword evidence="10" id="KW-0539">Nucleus</keyword>
<dbReference type="PROSITE" id="PS50234">
    <property type="entry name" value="VWFA"/>
    <property type="match status" value="1"/>
</dbReference>
<dbReference type="InterPro" id="IPR012170">
    <property type="entry name" value="TFIIH_SSL1/p44"/>
</dbReference>
<evidence type="ECO:0000256" key="10">
    <source>
        <dbReference type="ARBA" id="ARBA00023242"/>
    </source>
</evidence>
<keyword evidence="9" id="KW-0234">DNA repair</keyword>
<evidence type="ECO:0000256" key="4">
    <source>
        <dbReference type="ARBA" id="ARBA00022763"/>
    </source>
</evidence>
<keyword evidence="14" id="KW-1185">Reference proteome</keyword>
<dbReference type="CDD" id="cd01453">
    <property type="entry name" value="vWA_transcription_factor_IIH_type"/>
    <property type="match status" value="1"/>
</dbReference>
<proteinExistence type="inferred from homology"/>
<dbReference type="InterPro" id="IPR007198">
    <property type="entry name" value="Ssl1-like"/>
</dbReference>
<dbReference type="GO" id="GO:0005675">
    <property type="term" value="C:transcription factor TFIIH holo complex"/>
    <property type="evidence" value="ECO:0007669"/>
    <property type="project" value="TreeGrafter"/>
</dbReference>
<dbReference type="GO" id="GO:0006357">
    <property type="term" value="P:regulation of transcription by RNA polymerase II"/>
    <property type="evidence" value="ECO:0007669"/>
    <property type="project" value="TreeGrafter"/>
</dbReference>
<sequence length="490" mass="54560">LSTGLGVVFLDVSVSETKGPGKLLLENCLDTLYSVPDCQCAGTLPLCVLYEHPFDIDDEAHVNDQQIGYAWEDYKRSWDELQEDADGSLKSIVEKQINRGKRKRHLRDTSTIQRGILRHMFLVIDLSEVMLEKDLRPSRLELTLSYAEQFIQEYFDQNPISQLGIIVTKDGIAQKLTELSGNPMDHIRALETKKNTETEGEPSLQNALDLARSTLIYVPAHGSREILVIFGSLTTCDPDNIYNTIDQLVKDSIRVSVVGLAAEVQICKYICKKTKGTYGVVLNEVHFKDLLFEIIPPPPVTSAQYKSELIMMGFPTHVTQKTPTQCMCHGKSTLGGYLCPRCQSTICELPSECDLCGLTLVSSPHLARSYHHLFPVGNFVEVPWSSASSTECFSCLLPFLSIPPTRSNQQLPELSSGRYKCPECNNHFCIDCDVFIHDVLHNCPGCLSKSESLKDKLVLSSESSSIQQQPNGDSSHNSKGKNAIKNKNES</sequence>
<dbReference type="Proteomes" id="UP000789508">
    <property type="component" value="Unassembled WGS sequence"/>
</dbReference>
<dbReference type="FunFam" id="3.40.50.410:FF:000015">
    <property type="entry name" value="General transcription factor IIH subunit 2"/>
    <property type="match status" value="1"/>
</dbReference>
<evidence type="ECO:0000313" key="13">
    <source>
        <dbReference type="EMBL" id="CAG8645771.1"/>
    </source>
</evidence>
<dbReference type="InterPro" id="IPR013087">
    <property type="entry name" value="Znf_C2H2_type"/>
</dbReference>
<dbReference type="EMBL" id="CAJVPS010008818">
    <property type="protein sequence ID" value="CAG8645771.1"/>
    <property type="molecule type" value="Genomic_DNA"/>
</dbReference>
<evidence type="ECO:0000256" key="9">
    <source>
        <dbReference type="ARBA" id="ARBA00023204"/>
    </source>
</evidence>
<evidence type="ECO:0000256" key="8">
    <source>
        <dbReference type="ARBA" id="ARBA00023163"/>
    </source>
</evidence>
<evidence type="ECO:0000256" key="1">
    <source>
        <dbReference type="ARBA" id="ARBA00004123"/>
    </source>
</evidence>